<proteinExistence type="predicted"/>
<name>A0ABM6V0I0_9GAMM</name>
<gene>
    <name evidence="1" type="ORF">DA391_23425</name>
</gene>
<evidence type="ECO:0000313" key="1">
    <source>
        <dbReference type="EMBL" id="AVX40632.1"/>
    </source>
</evidence>
<protein>
    <submittedName>
        <fullName evidence="1">Uncharacterized protein</fullName>
    </submittedName>
</protein>
<dbReference type="EMBL" id="CP028488">
    <property type="protein sequence ID" value="AVX40632.1"/>
    <property type="molecule type" value="Genomic_DNA"/>
</dbReference>
<keyword evidence="1" id="KW-0614">Plasmid</keyword>
<dbReference type="RefSeq" id="WP_088130809.1">
    <property type="nucleotide sequence ID" value="NZ_CP028488.1"/>
</dbReference>
<accession>A0ABM6V0I0</accession>
<organism evidence="1 2">
    <name type="scientific">Yersinia massiliensis</name>
    <dbReference type="NCBI Taxonomy" id="419257"/>
    <lineage>
        <taxon>Bacteria</taxon>
        <taxon>Pseudomonadati</taxon>
        <taxon>Pseudomonadota</taxon>
        <taxon>Gammaproteobacteria</taxon>
        <taxon>Enterobacterales</taxon>
        <taxon>Yersiniaceae</taxon>
        <taxon>Yersinia</taxon>
    </lineage>
</organism>
<keyword evidence="2" id="KW-1185">Reference proteome</keyword>
<reference evidence="2" key="1">
    <citation type="journal article" date="2018" name="Genome Announc.">
        <title>First complete genome sequence of Yersinia massiliensis.</title>
        <authorList>
            <person name="Thomas M.C."/>
            <person name="Arling V."/>
            <person name="Goji N."/>
            <person name="Janzen T.W."/>
            <person name="Duceppe M.-O."/>
            <person name="Mathews A."/>
            <person name="Carrillo C."/>
            <person name="Amoako K."/>
        </authorList>
    </citation>
    <scope>NUCLEOTIDE SEQUENCE [LARGE SCALE GENOMIC DNA]</scope>
    <source>
        <strain evidence="2">GTA</strain>
        <plasmid evidence="2">unnamed1</plasmid>
    </source>
</reference>
<geneLocation type="plasmid" evidence="1 2">
    <name>unnamed1</name>
</geneLocation>
<dbReference type="Proteomes" id="UP000240908">
    <property type="component" value="Plasmid unnamed1"/>
</dbReference>
<evidence type="ECO:0000313" key="2">
    <source>
        <dbReference type="Proteomes" id="UP000240908"/>
    </source>
</evidence>
<sequence length="81" mass="9068">MKHIEASIVTSTACFVKTPQKKQQRVNHPAIAVDEISLSSKARARHIAKCQSKKRSVRVPAMLISELGQLLRTLELKRAYA</sequence>